<dbReference type="Proteomes" id="UP000012960">
    <property type="component" value="Unplaced"/>
</dbReference>
<dbReference type="Gramene" id="Ma03_t23900.1">
    <property type="protein sequence ID" value="Ma03_p23900.1"/>
    <property type="gene ID" value="Ma03_g23900"/>
</dbReference>
<evidence type="ECO:0000256" key="2">
    <source>
        <dbReference type="ARBA" id="ARBA00005287"/>
    </source>
</evidence>
<comment type="subcellular location">
    <subcellularLocation>
        <location evidence="1">Nucleus</location>
    </subcellularLocation>
</comment>
<dbReference type="PANTHER" id="PTHR19411">
    <property type="entry name" value="PROTEIN BUD31-RELATED"/>
    <property type="match status" value="1"/>
</dbReference>
<evidence type="ECO:0000313" key="6">
    <source>
        <dbReference type="Proteomes" id="UP000012960"/>
    </source>
</evidence>
<reference evidence="5" key="2">
    <citation type="submission" date="2021-05" db="UniProtKB">
        <authorList>
            <consortium name="EnsemblPlants"/>
        </authorList>
    </citation>
    <scope>IDENTIFICATION</scope>
    <source>
        <strain evidence="5">subsp. malaccensis</strain>
    </source>
</reference>
<dbReference type="InParanoid" id="A0A804IFK2"/>
<dbReference type="InterPro" id="IPR001748">
    <property type="entry name" value="BUD31"/>
</dbReference>
<dbReference type="EnsemblPlants" id="Ma03_t23900.1">
    <property type="protein sequence ID" value="Ma03_p23900.1"/>
    <property type="gene ID" value="Ma03_g23900"/>
</dbReference>
<keyword evidence="6" id="KW-1185">Reference proteome</keyword>
<evidence type="ECO:0000256" key="1">
    <source>
        <dbReference type="ARBA" id="ARBA00004123"/>
    </source>
</evidence>
<keyword evidence="3" id="KW-0539">Nucleus</keyword>
<comment type="similarity">
    <text evidence="2">Belongs to the BUD31 (G10) family.</text>
</comment>
<accession>A0A804IFK2</accession>
<dbReference type="AlphaFoldDB" id="A0A804IFK2"/>
<organism evidence="5 6">
    <name type="scientific">Musa acuminata subsp. malaccensis</name>
    <name type="common">Wild banana</name>
    <name type="synonym">Musa malaccensis</name>
    <dbReference type="NCBI Taxonomy" id="214687"/>
    <lineage>
        <taxon>Eukaryota</taxon>
        <taxon>Viridiplantae</taxon>
        <taxon>Streptophyta</taxon>
        <taxon>Embryophyta</taxon>
        <taxon>Tracheophyta</taxon>
        <taxon>Spermatophyta</taxon>
        <taxon>Magnoliopsida</taxon>
        <taxon>Liliopsida</taxon>
        <taxon>Zingiberales</taxon>
        <taxon>Musaceae</taxon>
        <taxon>Musa</taxon>
    </lineage>
</organism>
<evidence type="ECO:0000313" key="4">
    <source>
        <dbReference type="EMBL" id="CAG1851101.1"/>
    </source>
</evidence>
<protein>
    <submittedName>
        <fullName evidence="4">(wild Malaysian banana) hypothetical protein</fullName>
    </submittedName>
</protein>
<dbReference type="OMA" id="VICPHYG"/>
<evidence type="ECO:0000313" key="5">
    <source>
        <dbReference type="EnsemblPlants" id="Ma03_p23900.1"/>
    </source>
</evidence>
<evidence type="ECO:0000256" key="3">
    <source>
        <dbReference type="ARBA" id="ARBA00023242"/>
    </source>
</evidence>
<proteinExistence type="inferred from homology"/>
<dbReference type="PANTHER" id="PTHR19411:SF0">
    <property type="entry name" value="PROTEIN BUD31 HOMOLOG"/>
    <property type="match status" value="1"/>
</dbReference>
<name>A0A804IFK2_MUSAM</name>
<dbReference type="EMBL" id="HG996468">
    <property type="protein sequence ID" value="CAG1851101.1"/>
    <property type="molecule type" value="Genomic_DNA"/>
</dbReference>
<reference evidence="4" key="1">
    <citation type="submission" date="2021-03" db="EMBL/GenBank/DDBJ databases">
        <authorList>
            <consortium name="Genoscope - CEA"/>
            <person name="William W."/>
        </authorList>
    </citation>
    <scope>NUCLEOTIDE SEQUENCE</scope>
    <source>
        <strain evidence="4">Doubled-haploid Pahang</strain>
    </source>
</reference>
<sequence length="94" mass="10928">MIVCCNQRTVLKFFSQGVASRYKKVICPHYGNRKCKSTFVYFLFGSSKENYVYNLYHQRKEISKELHQFCLDQGHADHNLIVKGEKPGNEHLAG</sequence>
<dbReference type="Pfam" id="PF01125">
    <property type="entry name" value="BUD31"/>
    <property type="match status" value="1"/>
</dbReference>
<gene>
    <name evidence="4" type="ORF">GSMUA_194650.1</name>
</gene>
<dbReference type="PRINTS" id="PR00322">
    <property type="entry name" value="G10"/>
</dbReference>
<dbReference type="GO" id="GO:0005634">
    <property type="term" value="C:nucleus"/>
    <property type="evidence" value="ECO:0007669"/>
    <property type="project" value="UniProtKB-SubCell"/>
</dbReference>